<keyword evidence="2 5" id="KW-0378">Hydrolase</keyword>
<dbReference type="InterPro" id="IPR005923">
    <property type="entry name" value="HutG"/>
</dbReference>
<comment type="catalytic activity">
    <reaction evidence="5">
        <text>N-formimidoyl-L-glutamate + H2O = formamide + L-glutamate</text>
        <dbReference type="Rhea" id="RHEA:22492"/>
        <dbReference type="ChEBI" id="CHEBI:15377"/>
        <dbReference type="ChEBI" id="CHEBI:16397"/>
        <dbReference type="ChEBI" id="CHEBI:29985"/>
        <dbReference type="ChEBI" id="CHEBI:58928"/>
        <dbReference type="EC" id="3.5.3.8"/>
    </reaction>
</comment>
<dbReference type="InterPro" id="IPR023696">
    <property type="entry name" value="Ureohydrolase_dom_sf"/>
</dbReference>
<dbReference type="EC" id="3.5.3.8" evidence="5 6"/>
<organism evidence="9 10">
    <name type="scientific">Maribacter orientalis</name>
    <dbReference type="NCBI Taxonomy" id="228957"/>
    <lineage>
        <taxon>Bacteria</taxon>
        <taxon>Pseudomonadati</taxon>
        <taxon>Bacteroidota</taxon>
        <taxon>Flavobacteriia</taxon>
        <taxon>Flavobacteriales</taxon>
        <taxon>Flavobacteriaceae</taxon>
        <taxon>Maribacter</taxon>
    </lineage>
</organism>
<dbReference type="HAMAP" id="MF_00737">
    <property type="entry name" value="Formimidoylglutam"/>
    <property type="match status" value="1"/>
</dbReference>
<feature type="binding site" evidence="5">
    <location>
        <position position="249"/>
    </location>
    <ligand>
        <name>Mn(2+)</name>
        <dbReference type="ChEBI" id="CHEBI:29035"/>
        <label>2</label>
    </ligand>
</feature>
<dbReference type="UniPathway" id="UPA00379">
    <property type="reaction ID" value="UER00552"/>
</dbReference>
<evidence type="ECO:0000256" key="5">
    <source>
        <dbReference type="HAMAP-Rule" id="MF_00737"/>
    </source>
</evidence>
<evidence type="ECO:0000256" key="3">
    <source>
        <dbReference type="ARBA" id="ARBA00022808"/>
    </source>
</evidence>
<evidence type="ECO:0000256" key="7">
    <source>
        <dbReference type="PIRSR" id="PIRSR036979-1"/>
    </source>
</evidence>
<feature type="binding site" evidence="5 7">
    <location>
        <position position="159"/>
    </location>
    <ligand>
        <name>Mn(2+)</name>
        <dbReference type="ChEBI" id="CHEBI:29035"/>
        <label>1</label>
    </ligand>
</feature>
<keyword evidence="4 5" id="KW-0464">Manganese</keyword>
<keyword evidence="3 5" id="KW-0369">Histidine metabolism</keyword>
<evidence type="ECO:0000256" key="8">
    <source>
        <dbReference type="PROSITE-ProRule" id="PRU00742"/>
    </source>
</evidence>
<dbReference type="InterPro" id="IPR006035">
    <property type="entry name" value="Ureohydrolase"/>
</dbReference>
<feature type="binding site" evidence="7">
    <location>
        <position position="157"/>
    </location>
    <ligand>
        <name>Mn(2+)</name>
        <dbReference type="ChEBI" id="CHEBI:29035"/>
        <label>1</label>
    </ligand>
</feature>
<feature type="binding site" evidence="7">
    <location>
        <position position="249"/>
    </location>
    <ligand>
        <name>Mn(2+)</name>
        <dbReference type="ChEBI" id="CHEBI:29035"/>
        <label>1</label>
    </ligand>
</feature>
<evidence type="ECO:0000313" key="9">
    <source>
        <dbReference type="EMBL" id="SEL56225.1"/>
    </source>
</evidence>
<reference evidence="10" key="1">
    <citation type="submission" date="2016-10" db="EMBL/GenBank/DDBJ databases">
        <authorList>
            <person name="Varghese N."/>
            <person name="Submissions S."/>
        </authorList>
    </citation>
    <scope>NUCLEOTIDE SEQUENCE [LARGE SCALE GENOMIC DNA]</scope>
    <source>
        <strain evidence="10">DSM 16471</strain>
    </source>
</reference>
<feature type="binding site" evidence="5 7">
    <location>
        <position position="247"/>
    </location>
    <ligand>
        <name>Mn(2+)</name>
        <dbReference type="ChEBI" id="CHEBI:29035"/>
        <label>1</label>
    </ligand>
</feature>
<evidence type="ECO:0000313" key="10">
    <source>
        <dbReference type="Proteomes" id="UP000198990"/>
    </source>
</evidence>
<comment type="similarity">
    <text evidence="5 8">Belongs to the arginase family.</text>
</comment>
<dbReference type="AlphaFoldDB" id="A0A1H7R8E3"/>
<protein>
    <recommendedName>
        <fullName evidence="5 6">Formimidoylglutamase</fullName>
        <ecNumber evidence="5 6">3.5.3.8</ecNumber>
    </recommendedName>
    <alternativeName>
        <fullName evidence="5">Formiminoglutamase</fullName>
    </alternativeName>
    <alternativeName>
        <fullName evidence="5">Formiminoglutamate hydrolase</fullName>
    </alternativeName>
</protein>
<dbReference type="EMBL" id="FNZN01000004">
    <property type="protein sequence ID" value="SEL56225.1"/>
    <property type="molecule type" value="Genomic_DNA"/>
</dbReference>
<name>A0A1H7R8E3_9FLAO</name>
<dbReference type="CDD" id="cd09988">
    <property type="entry name" value="Formimidoylglutamase"/>
    <property type="match status" value="1"/>
</dbReference>
<dbReference type="PIRSF" id="PIRSF036979">
    <property type="entry name" value="Arginase"/>
    <property type="match status" value="1"/>
</dbReference>
<dbReference type="NCBIfam" id="TIGR01227">
    <property type="entry name" value="hutG"/>
    <property type="match status" value="1"/>
</dbReference>
<proteinExistence type="inferred from homology"/>
<dbReference type="PANTHER" id="PTHR11358">
    <property type="entry name" value="ARGINASE/AGMATINASE"/>
    <property type="match status" value="1"/>
</dbReference>
<keyword evidence="10" id="KW-1185">Reference proteome</keyword>
<dbReference type="PRINTS" id="PR00116">
    <property type="entry name" value="ARGINASE"/>
</dbReference>
<dbReference type="GO" id="GO:0050415">
    <property type="term" value="F:formimidoylglutamase activity"/>
    <property type="evidence" value="ECO:0007669"/>
    <property type="project" value="UniProtKB-UniRule"/>
</dbReference>
<dbReference type="GO" id="GO:0019556">
    <property type="term" value="P:L-histidine catabolic process to glutamate and formamide"/>
    <property type="evidence" value="ECO:0007669"/>
    <property type="project" value="UniProtKB-UniRule"/>
</dbReference>
<sequence length="318" mass="35684">MSNYKLPRKDNWIGRSSDQQLYLNEKIILSSIKSPFQSNQNKTIALLGYSSDEGVRRNHGRVGSSLGADTIRKQLGKMPNHLDNNTQLIDFGNLECNDEDLETLQSDLSVAVKFILENKAIPIILGGSHDLAYGHYNGLSQYLPKGKTIGIINFDAHFDFRPNTNGNTSGTPFYQIAMEHEAKNESIKYMALGIRKDANTKDLFEFAETHQANYLEQKYFCMTYLEHVELRLMQFIEDVDYLYTTIDLDGFSSAFAPGVSASSPMGFSPDIVLKSLKLILESGKLLGLDVVELNPNYDIDDQTAKLAASLVHYVIHKV</sequence>
<dbReference type="GO" id="GO:0008783">
    <property type="term" value="F:agmatinase activity"/>
    <property type="evidence" value="ECO:0007669"/>
    <property type="project" value="TreeGrafter"/>
</dbReference>
<evidence type="ECO:0000256" key="2">
    <source>
        <dbReference type="ARBA" id="ARBA00022801"/>
    </source>
</evidence>
<dbReference type="PROSITE" id="PS51409">
    <property type="entry name" value="ARGINASE_2"/>
    <property type="match status" value="1"/>
</dbReference>
<dbReference type="STRING" id="228957.SAMN04488008_104203"/>
<dbReference type="RefSeq" id="WP_091623793.1">
    <property type="nucleotide sequence ID" value="NZ_FNZN01000004.1"/>
</dbReference>
<evidence type="ECO:0000256" key="6">
    <source>
        <dbReference type="NCBIfam" id="TIGR01227"/>
    </source>
</evidence>
<feature type="binding site" evidence="5">
    <location>
        <position position="155"/>
    </location>
    <ligand>
        <name>Mn(2+)</name>
        <dbReference type="ChEBI" id="CHEBI:29035"/>
        <label>2</label>
    </ligand>
</feature>
<gene>
    <name evidence="5" type="primary">hutG</name>
    <name evidence="9" type="ORF">SAMN04488008_104203</name>
</gene>
<evidence type="ECO:0000256" key="4">
    <source>
        <dbReference type="ARBA" id="ARBA00023211"/>
    </source>
</evidence>
<dbReference type="GO" id="GO:0030145">
    <property type="term" value="F:manganese ion binding"/>
    <property type="evidence" value="ECO:0007669"/>
    <property type="project" value="UniProtKB-UniRule"/>
</dbReference>
<comment type="cofactor">
    <cofactor evidence="5 7">
        <name>Mn(2+)</name>
        <dbReference type="ChEBI" id="CHEBI:29035"/>
    </cofactor>
    <text evidence="5 7">Binds 2 manganese ions per subunit.</text>
</comment>
<accession>A0A1H7R8E3</accession>
<feature type="binding site" evidence="5 7">
    <location>
        <position position="155"/>
    </location>
    <ligand>
        <name>Mn(2+)</name>
        <dbReference type="ChEBI" id="CHEBI:29035"/>
        <label>1</label>
    </ligand>
</feature>
<keyword evidence="1 5" id="KW-0479">Metal-binding</keyword>
<comment type="pathway">
    <text evidence="5">Amino-acid degradation; L-histidine degradation into L-glutamate; L-glutamate from N-formimidoyl-L-glutamate (hydrolase route): step 1/1.</text>
</comment>
<dbReference type="OrthoDB" id="9788689at2"/>
<feature type="binding site" evidence="5">
    <location>
        <position position="157"/>
    </location>
    <ligand>
        <name>Mn(2+)</name>
        <dbReference type="ChEBI" id="CHEBI:29035"/>
        <label>2</label>
    </ligand>
</feature>
<dbReference type="GO" id="GO:0019557">
    <property type="term" value="P:L-histidine catabolic process to glutamate and formate"/>
    <property type="evidence" value="ECO:0007669"/>
    <property type="project" value="UniProtKB-UniPathway"/>
</dbReference>
<dbReference type="GO" id="GO:0033389">
    <property type="term" value="P:putrescine biosynthetic process from arginine, via agmatine"/>
    <property type="evidence" value="ECO:0007669"/>
    <property type="project" value="TreeGrafter"/>
</dbReference>
<dbReference type="SUPFAM" id="SSF52768">
    <property type="entry name" value="Arginase/deacetylase"/>
    <property type="match status" value="1"/>
</dbReference>
<feature type="binding site" evidence="5">
    <location>
        <position position="247"/>
    </location>
    <ligand>
        <name>Mn(2+)</name>
        <dbReference type="ChEBI" id="CHEBI:29035"/>
        <label>2</label>
    </ligand>
</feature>
<dbReference type="PANTHER" id="PTHR11358:SF35">
    <property type="entry name" value="FORMIMIDOYLGLUTAMASE"/>
    <property type="match status" value="1"/>
</dbReference>
<dbReference type="Gene3D" id="3.40.800.10">
    <property type="entry name" value="Ureohydrolase domain"/>
    <property type="match status" value="1"/>
</dbReference>
<feature type="binding site" evidence="5 7">
    <location>
        <position position="129"/>
    </location>
    <ligand>
        <name>Mn(2+)</name>
        <dbReference type="ChEBI" id="CHEBI:29035"/>
        <label>1</label>
    </ligand>
</feature>
<dbReference type="Pfam" id="PF00491">
    <property type="entry name" value="Arginase"/>
    <property type="match status" value="1"/>
</dbReference>
<dbReference type="Proteomes" id="UP000198990">
    <property type="component" value="Unassembled WGS sequence"/>
</dbReference>
<comment type="function">
    <text evidence="5">Catalyzes the conversion of N-formimidoyl-L-glutamate to L-glutamate and formamide.</text>
</comment>
<evidence type="ECO:0000256" key="1">
    <source>
        <dbReference type="ARBA" id="ARBA00022723"/>
    </source>
</evidence>